<sequence>MLHPDYFNTICDKCFFNANNNTNNTSDKKSIKNDKLTNKNDKTDNYIPKPSEYNMILENNYNISQLKYLNKHYKLRVSGTKPQLVARIYSFLFLSFKSSKIQKAFKNHLQKKYNNCHGPATTNRRLCTNDADFFTMDELSELPAEQFFSFKDVDGFIYGFDLMSFYNLVHKTDGQIKNPYNRHPISDNIISNFNTLIRISKILKIQINVDIQDISSELSNAKNIELKTVALFQNIDALGNYSHPKWFMDLNRNQLIKMFREIIDIWSYRAHLTNEIKRNICPPIGNPFPRIVNFHNLQTTEDLDDVREYILNILEKLVLSGIDKDSKCLGAYYVLGALTLVSTEAANALPWLYQALTYI</sequence>
<reference evidence="1" key="1">
    <citation type="journal article" date="2020" name="Nature">
        <title>Giant virus diversity and host interactions through global metagenomics.</title>
        <authorList>
            <person name="Schulz F."/>
            <person name="Roux S."/>
            <person name="Paez-Espino D."/>
            <person name="Jungbluth S."/>
            <person name="Walsh D.A."/>
            <person name="Denef V.J."/>
            <person name="McMahon K.D."/>
            <person name="Konstantinidis K.T."/>
            <person name="Eloe-Fadrosh E.A."/>
            <person name="Kyrpides N.C."/>
            <person name="Woyke T."/>
        </authorList>
    </citation>
    <scope>NUCLEOTIDE SEQUENCE</scope>
    <source>
        <strain evidence="1">GVMAG-M-3300023184-51</strain>
    </source>
</reference>
<proteinExistence type="predicted"/>
<dbReference type="AlphaFoldDB" id="A0A6C0I7D6"/>
<evidence type="ECO:0000313" key="1">
    <source>
        <dbReference type="EMBL" id="QHT88699.1"/>
    </source>
</evidence>
<accession>A0A6C0I7D6</accession>
<name>A0A6C0I7D6_9ZZZZ</name>
<evidence type="ECO:0008006" key="2">
    <source>
        <dbReference type="Google" id="ProtNLM"/>
    </source>
</evidence>
<protein>
    <recommendedName>
        <fullName evidence="2">SAP domain-containing protein</fullName>
    </recommendedName>
</protein>
<dbReference type="EMBL" id="MN740121">
    <property type="protein sequence ID" value="QHT88699.1"/>
    <property type="molecule type" value="Genomic_DNA"/>
</dbReference>
<organism evidence="1">
    <name type="scientific">viral metagenome</name>
    <dbReference type="NCBI Taxonomy" id="1070528"/>
    <lineage>
        <taxon>unclassified sequences</taxon>
        <taxon>metagenomes</taxon>
        <taxon>organismal metagenomes</taxon>
    </lineage>
</organism>